<dbReference type="Gene3D" id="2.40.30.10">
    <property type="entry name" value="Translation factors"/>
    <property type="match status" value="1"/>
</dbReference>
<evidence type="ECO:0000256" key="8">
    <source>
        <dbReference type="ARBA" id="ARBA00023014"/>
    </source>
</evidence>
<name>A0A9D7XG39_9BACT</name>
<dbReference type="Pfam" id="PF00970">
    <property type="entry name" value="FAD_binding_6"/>
    <property type="match status" value="1"/>
</dbReference>
<dbReference type="InterPro" id="IPR036010">
    <property type="entry name" value="2Fe-2S_ferredoxin-like_sf"/>
</dbReference>
<dbReference type="InterPro" id="IPR001433">
    <property type="entry name" value="OxRdtase_FAD/NAD-bd"/>
</dbReference>
<dbReference type="Proteomes" id="UP000808349">
    <property type="component" value="Unassembled WGS sequence"/>
</dbReference>
<dbReference type="InterPro" id="IPR012675">
    <property type="entry name" value="Beta-grasp_dom_sf"/>
</dbReference>
<dbReference type="GO" id="GO:0050660">
    <property type="term" value="F:flavin adenine dinucleotide binding"/>
    <property type="evidence" value="ECO:0007669"/>
    <property type="project" value="TreeGrafter"/>
</dbReference>
<dbReference type="PANTHER" id="PTHR47354">
    <property type="entry name" value="NADH OXIDOREDUCTASE HCR"/>
    <property type="match status" value="1"/>
</dbReference>
<dbReference type="PROSITE" id="PS51085">
    <property type="entry name" value="2FE2S_FER_2"/>
    <property type="match status" value="1"/>
</dbReference>
<dbReference type="PRINTS" id="PR00371">
    <property type="entry name" value="FPNCR"/>
</dbReference>
<dbReference type="InterPro" id="IPR008333">
    <property type="entry name" value="Cbr1-like_FAD-bd_dom"/>
</dbReference>
<organism evidence="11 12">
    <name type="scientific">Candidatus Defluviibacterium haderslevense</name>
    <dbReference type="NCBI Taxonomy" id="2981993"/>
    <lineage>
        <taxon>Bacteria</taxon>
        <taxon>Pseudomonadati</taxon>
        <taxon>Bacteroidota</taxon>
        <taxon>Saprospiria</taxon>
        <taxon>Saprospirales</taxon>
        <taxon>Saprospiraceae</taxon>
        <taxon>Candidatus Defluviibacterium</taxon>
    </lineage>
</organism>
<dbReference type="PANTHER" id="PTHR47354:SF8">
    <property type="entry name" value="1,2-PHENYLACETYL-COA EPOXIDASE, SUBUNIT E"/>
    <property type="match status" value="1"/>
</dbReference>
<sequence length="354" mass="39823">MKHSFPVKIKDVQKETESCISISFDINDELKDLFQYKPGQYITIIKNINGTDFHRSYSLCSSPFDNEWRVAIKKIEGGVFSTYANDHFKIGDLIEIMPPDGKFTTNINEINTKSYLFIASGSGITPILSLIKSILLIEKNSQVTLIYGNQKSDAIIFKNTLLALKDNYLHQFQVHFILSQEAQDEELFNGRINADKIINFNNKIFFPDQLDEVFICGPEEMIMTVKEVLISCGINEHKIHFELFGAPILNLTKLKPQESSGQVSKINLKIDGRTLSFVLPFGTQSILDAALNKNANLPYACKGGVCCTCKAKLIDGEVSMNVNYGLEPDEIANGYILTCQSYPKTTEINIDFDQ</sequence>
<feature type="domain" description="FAD-binding FR-type" evidence="10">
    <location>
        <begin position="2"/>
        <end position="106"/>
    </location>
</feature>
<dbReference type="EMBL" id="JADKFW010000004">
    <property type="protein sequence ID" value="MBK9716502.1"/>
    <property type="molecule type" value="Genomic_DNA"/>
</dbReference>
<feature type="domain" description="2Fe-2S ferredoxin-type" evidence="9">
    <location>
        <begin position="264"/>
        <end position="354"/>
    </location>
</feature>
<keyword evidence="6" id="KW-0560">Oxidoreductase</keyword>
<dbReference type="GO" id="GO:0016491">
    <property type="term" value="F:oxidoreductase activity"/>
    <property type="evidence" value="ECO:0007669"/>
    <property type="project" value="UniProtKB-KW"/>
</dbReference>
<protein>
    <submittedName>
        <fullName evidence="11">2Fe-2S iron-sulfur cluster binding domain-containing protein</fullName>
    </submittedName>
</protein>
<dbReference type="AlphaFoldDB" id="A0A9D7XG39"/>
<evidence type="ECO:0000313" key="12">
    <source>
        <dbReference type="Proteomes" id="UP000808349"/>
    </source>
</evidence>
<comment type="cofactor">
    <cofactor evidence="1">
        <name>FAD</name>
        <dbReference type="ChEBI" id="CHEBI:57692"/>
    </cofactor>
</comment>
<keyword evidence="3" id="KW-0001">2Fe-2S</keyword>
<evidence type="ECO:0000256" key="3">
    <source>
        <dbReference type="ARBA" id="ARBA00022714"/>
    </source>
</evidence>
<dbReference type="Gene3D" id="3.40.50.80">
    <property type="entry name" value="Nucleotide-binding domain of ferredoxin-NADP reductase (FNR) module"/>
    <property type="match status" value="1"/>
</dbReference>
<keyword evidence="7" id="KW-0408">Iron</keyword>
<dbReference type="InterPro" id="IPR001041">
    <property type="entry name" value="2Fe-2S_ferredoxin-type"/>
</dbReference>
<gene>
    <name evidence="11" type="ORF">IPO85_03070</name>
</gene>
<evidence type="ECO:0000256" key="7">
    <source>
        <dbReference type="ARBA" id="ARBA00023004"/>
    </source>
</evidence>
<keyword evidence="5" id="KW-0274">FAD</keyword>
<dbReference type="SUPFAM" id="SSF52343">
    <property type="entry name" value="Ferredoxin reductase-like, C-terminal NADP-linked domain"/>
    <property type="match status" value="1"/>
</dbReference>
<evidence type="ECO:0000259" key="10">
    <source>
        <dbReference type="PROSITE" id="PS51384"/>
    </source>
</evidence>
<evidence type="ECO:0000256" key="5">
    <source>
        <dbReference type="ARBA" id="ARBA00022827"/>
    </source>
</evidence>
<dbReference type="InterPro" id="IPR001709">
    <property type="entry name" value="Flavoprot_Pyr_Nucl_cyt_Rdtase"/>
</dbReference>
<dbReference type="PROSITE" id="PS51384">
    <property type="entry name" value="FAD_FR"/>
    <property type="match status" value="1"/>
</dbReference>
<comment type="caution">
    <text evidence="11">The sequence shown here is derived from an EMBL/GenBank/DDBJ whole genome shotgun (WGS) entry which is preliminary data.</text>
</comment>
<keyword evidence="4" id="KW-0479">Metal-binding</keyword>
<dbReference type="CDD" id="cd06214">
    <property type="entry name" value="PA_degradation_oxidoreductase_like"/>
    <property type="match status" value="1"/>
</dbReference>
<dbReference type="Pfam" id="PF00111">
    <property type="entry name" value="Fer2"/>
    <property type="match status" value="1"/>
</dbReference>
<dbReference type="InterPro" id="IPR050415">
    <property type="entry name" value="MRET"/>
</dbReference>
<dbReference type="Pfam" id="PF00175">
    <property type="entry name" value="NAD_binding_1"/>
    <property type="match status" value="1"/>
</dbReference>
<evidence type="ECO:0000313" key="11">
    <source>
        <dbReference type="EMBL" id="MBK9716502.1"/>
    </source>
</evidence>
<dbReference type="GO" id="GO:0046872">
    <property type="term" value="F:metal ion binding"/>
    <property type="evidence" value="ECO:0007669"/>
    <property type="project" value="UniProtKB-KW"/>
</dbReference>
<dbReference type="PRINTS" id="PR00410">
    <property type="entry name" value="PHEHYDRXLASE"/>
</dbReference>
<evidence type="ECO:0000256" key="4">
    <source>
        <dbReference type="ARBA" id="ARBA00022723"/>
    </source>
</evidence>
<accession>A0A9D7XG39</accession>
<proteinExistence type="predicted"/>
<reference evidence="11 12" key="1">
    <citation type="submission" date="2020-10" db="EMBL/GenBank/DDBJ databases">
        <title>Connecting structure to function with the recovery of over 1000 high-quality activated sludge metagenome-assembled genomes encoding full-length rRNA genes using long-read sequencing.</title>
        <authorList>
            <person name="Singleton C.M."/>
            <person name="Petriglieri F."/>
            <person name="Kristensen J.M."/>
            <person name="Kirkegaard R.H."/>
            <person name="Michaelsen T.Y."/>
            <person name="Andersen M.H."/>
            <person name="Karst S.M."/>
            <person name="Dueholm M.S."/>
            <person name="Nielsen P.H."/>
            <person name="Albertsen M."/>
        </authorList>
    </citation>
    <scope>NUCLEOTIDE SEQUENCE [LARGE SCALE GENOMIC DNA]</scope>
    <source>
        <strain evidence="11">Ribe_18-Q3-R11-54_BAT3C.373</strain>
    </source>
</reference>
<dbReference type="InterPro" id="IPR017938">
    <property type="entry name" value="Riboflavin_synthase-like_b-brl"/>
</dbReference>
<dbReference type="GO" id="GO:0051537">
    <property type="term" value="F:2 iron, 2 sulfur cluster binding"/>
    <property type="evidence" value="ECO:0007669"/>
    <property type="project" value="UniProtKB-KW"/>
</dbReference>
<dbReference type="CDD" id="cd00207">
    <property type="entry name" value="fer2"/>
    <property type="match status" value="1"/>
</dbReference>
<evidence type="ECO:0000256" key="2">
    <source>
        <dbReference type="ARBA" id="ARBA00022630"/>
    </source>
</evidence>
<dbReference type="SUPFAM" id="SSF63380">
    <property type="entry name" value="Riboflavin synthase domain-like"/>
    <property type="match status" value="1"/>
</dbReference>
<dbReference type="InterPro" id="IPR017927">
    <property type="entry name" value="FAD-bd_FR_type"/>
</dbReference>
<evidence type="ECO:0000259" key="9">
    <source>
        <dbReference type="PROSITE" id="PS51085"/>
    </source>
</evidence>
<dbReference type="Gene3D" id="3.10.20.30">
    <property type="match status" value="1"/>
</dbReference>
<dbReference type="SUPFAM" id="SSF54292">
    <property type="entry name" value="2Fe-2S ferredoxin-like"/>
    <property type="match status" value="1"/>
</dbReference>
<keyword evidence="8" id="KW-0411">Iron-sulfur</keyword>
<evidence type="ECO:0000256" key="1">
    <source>
        <dbReference type="ARBA" id="ARBA00001974"/>
    </source>
</evidence>
<evidence type="ECO:0000256" key="6">
    <source>
        <dbReference type="ARBA" id="ARBA00023002"/>
    </source>
</evidence>
<keyword evidence="2" id="KW-0285">Flavoprotein</keyword>
<dbReference type="InterPro" id="IPR039261">
    <property type="entry name" value="FNR_nucleotide-bd"/>
</dbReference>